<name>A0ABR2XWR3_9PEZI</name>
<sequence>MAVARTQKRQSISAKTILTDRTTYLSFCGMLQQLSEPGYQASGLSAVLAYASADSPKVLAAAPPTPTILPRIFFAREMEAN</sequence>
<proteinExistence type="predicted"/>
<gene>
    <name evidence="1" type="ORF">SCAR479_05223</name>
</gene>
<dbReference type="EMBL" id="JARVKM010000017">
    <property type="protein sequence ID" value="KAK9778253.1"/>
    <property type="molecule type" value="Genomic_DNA"/>
</dbReference>
<keyword evidence="2" id="KW-1185">Reference proteome</keyword>
<organism evidence="1 2">
    <name type="scientific">Seiridium cardinale</name>
    <dbReference type="NCBI Taxonomy" id="138064"/>
    <lineage>
        <taxon>Eukaryota</taxon>
        <taxon>Fungi</taxon>
        <taxon>Dikarya</taxon>
        <taxon>Ascomycota</taxon>
        <taxon>Pezizomycotina</taxon>
        <taxon>Sordariomycetes</taxon>
        <taxon>Xylariomycetidae</taxon>
        <taxon>Amphisphaeriales</taxon>
        <taxon>Sporocadaceae</taxon>
        <taxon>Seiridium</taxon>
    </lineage>
</organism>
<protein>
    <submittedName>
        <fullName evidence="1">Uncharacterized protein</fullName>
    </submittedName>
</protein>
<accession>A0ABR2XWR3</accession>
<reference evidence="1 2" key="1">
    <citation type="submission" date="2024-02" db="EMBL/GenBank/DDBJ databases">
        <title>First draft genome assembly of two strains of Seiridium cardinale.</title>
        <authorList>
            <person name="Emiliani G."/>
            <person name="Scali E."/>
        </authorList>
    </citation>
    <scope>NUCLEOTIDE SEQUENCE [LARGE SCALE GENOMIC DNA]</scope>
    <source>
        <strain evidence="1 2">BM-138-000479</strain>
    </source>
</reference>
<dbReference type="Proteomes" id="UP001465668">
    <property type="component" value="Unassembled WGS sequence"/>
</dbReference>
<comment type="caution">
    <text evidence="1">The sequence shown here is derived from an EMBL/GenBank/DDBJ whole genome shotgun (WGS) entry which is preliminary data.</text>
</comment>
<evidence type="ECO:0000313" key="1">
    <source>
        <dbReference type="EMBL" id="KAK9778253.1"/>
    </source>
</evidence>
<evidence type="ECO:0000313" key="2">
    <source>
        <dbReference type="Proteomes" id="UP001465668"/>
    </source>
</evidence>